<dbReference type="AlphaFoldDB" id="A0A8J6K2W7"/>
<evidence type="ECO:0000313" key="2">
    <source>
        <dbReference type="Proteomes" id="UP000770717"/>
    </source>
</evidence>
<organism evidence="1 2">
    <name type="scientific">Eleutherodactylus coqui</name>
    <name type="common">Puerto Rican coqui</name>
    <dbReference type="NCBI Taxonomy" id="57060"/>
    <lineage>
        <taxon>Eukaryota</taxon>
        <taxon>Metazoa</taxon>
        <taxon>Chordata</taxon>
        <taxon>Craniata</taxon>
        <taxon>Vertebrata</taxon>
        <taxon>Euteleostomi</taxon>
        <taxon>Amphibia</taxon>
        <taxon>Batrachia</taxon>
        <taxon>Anura</taxon>
        <taxon>Neobatrachia</taxon>
        <taxon>Hyloidea</taxon>
        <taxon>Eleutherodactylidae</taxon>
        <taxon>Eleutherodactylinae</taxon>
        <taxon>Eleutherodactylus</taxon>
        <taxon>Eleutherodactylus</taxon>
    </lineage>
</organism>
<dbReference type="Proteomes" id="UP000770717">
    <property type="component" value="Unassembled WGS sequence"/>
</dbReference>
<evidence type="ECO:0000313" key="1">
    <source>
        <dbReference type="EMBL" id="KAG9477607.1"/>
    </source>
</evidence>
<reference evidence="1" key="1">
    <citation type="thesis" date="2020" institute="ProQuest LLC" country="789 East Eisenhower Parkway, Ann Arbor, MI, USA">
        <title>Comparative Genomics and Chromosome Evolution.</title>
        <authorList>
            <person name="Mudd A.B."/>
        </authorList>
    </citation>
    <scope>NUCLEOTIDE SEQUENCE</scope>
    <source>
        <strain evidence="1">HN-11 Male</strain>
        <tissue evidence="1">Kidney and liver</tissue>
    </source>
</reference>
<keyword evidence="2" id="KW-1185">Reference proteome</keyword>
<proteinExistence type="predicted"/>
<dbReference type="EMBL" id="WNTK01000010">
    <property type="protein sequence ID" value="KAG9477607.1"/>
    <property type="molecule type" value="Genomic_DNA"/>
</dbReference>
<protein>
    <submittedName>
        <fullName evidence="1">Uncharacterized protein</fullName>
    </submittedName>
</protein>
<accession>A0A8J6K2W7</accession>
<name>A0A8J6K2W7_ELECQ</name>
<sequence length="66" mass="7719">MLRVRANEQNGFYLRYRQVWMSKVLLERVARTSAALLDCSVRTLLLLLPAPHEMSIIQSVNFVWLT</sequence>
<comment type="caution">
    <text evidence="1">The sequence shown here is derived from an EMBL/GenBank/DDBJ whole genome shotgun (WGS) entry which is preliminary data.</text>
</comment>
<gene>
    <name evidence="1" type="ORF">GDO78_002804</name>
</gene>